<evidence type="ECO:0000256" key="8">
    <source>
        <dbReference type="ARBA" id="ARBA00022723"/>
    </source>
</evidence>
<dbReference type="GO" id="GO:0008270">
    <property type="term" value="F:zinc ion binding"/>
    <property type="evidence" value="ECO:0007669"/>
    <property type="project" value="InterPro"/>
</dbReference>
<dbReference type="GO" id="GO:0043171">
    <property type="term" value="P:peptide catabolic process"/>
    <property type="evidence" value="ECO:0007669"/>
    <property type="project" value="TreeGrafter"/>
</dbReference>
<dbReference type="AlphaFoldDB" id="A0A4U5TSE8"/>
<dbReference type="Proteomes" id="UP000306552">
    <property type="component" value="Unassembled WGS sequence"/>
</dbReference>
<organism evidence="14 15">
    <name type="scientific">Mesohalobacter halotolerans</name>
    <dbReference type="NCBI Taxonomy" id="1883405"/>
    <lineage>
        <taxon>Bacteria</taxon>
        <taxon>Pseudomonadati</taxon>
        <taxon>Bacteroidota</taxon>
        <taxon>Flavobacteriia</taxon>
        <taxon>Flavobacteriales</taxon>
        <taxon>Flavobacteriaceae</taxon>
        <taxon>Mesohalobacter</taxon>
    </lineage>
</organism>
<feature type="domain" description="Peptidase M1 membrane alanine aminopeptidase" evidence="12">
    <location>
        <begin position="232"/>
        <end position="433"/>
    </location>
</feature>
<comment type="similarity">
    <text evidence="3">Belongs to the peptidase M1 family.</text>
</comment>
<evidence type="ECO:0000256" key="6">
    <source>
        <dbReference type="ARBA" id="ARBA00022438"/>
    </source>
</evidence>
<evidence type="ECO:0000256" key="3">
    <source>
        <dbReference type="ARBA" id="ARBA00010136"/>
    </source>
</evidence>
<dbReference type="InterPro" id="IPR014782">
    <property type="entry name" value="Peptidase_M1_dom"/>
</dbReference>
<dbReference type="SUPFAM" id="SSF55486">
    <property type="entry name" value="Metalloproteases ('zincins'), catalytic domain"/>
    <property type="match status" value="1"/>
</dbReference>
<keyword evidence="6" id="KW-0031">Aminopeptidase</keyword>
<dbReference type="Gene3D" id="1.10.390.10">
    <property type="entry name" value="Neutral Protease Domain 2"/>
    <property type="match status" value="1"/>
</dbReference>
<evidence type="ECO:0000313" key="15">
    <source>
        <dbReference type="Proteomes" id="UP000306552"/>
    </source>
</evidence>
<dbReference type="InterPro" id="IPR050344">
    <property type="entry name" value="Peptidase_M1_aminopeptidases"/>
</dbReference>
<dbReference type="SUPFAM" id="SSF63737">
    <property type="entry name" value="Leukotriene A4 hydrolase N-terminal domain"/>
    <property type="match status" value="1"/>
</dbReference>
<dbReference type="GO" id="GO:0070006">
    <property type="term" value="F:metalloaminopeptidase activity"/>
    <property type="evidence" value="ECO:0007669"/>
    <property type="project" value="TreeGrafter"/>
</dbReference>
<evidence type="ECO:0000259" key="12">
    <source>
        <dbReference type="Pfam" id="PF01433"/>
    </source>
</evidence>
<keyword evidence="8" id="KW-0479">Metal-binding</keyword>
<comment type="cofactor">
    <cofactor evidence="2">
        <name>Zn(2+)</name>
        <dbReference type="ChEBI" id="CHEBI:29105"/>
    </cofactor>
</comment>
<evidence type="ECO:0000313" key="14">
    <source>
        <dbReference type="EMBL" id="TKS56268.1"/>
    </source>
</evidence>
<dbReference type="InterPro" id="IPR027268">
    <property type="entry name" value="Peptidase_M4/M1_CTD_sf"/>
</dbReference>
<dbReference type="GO" id="GO:0042277">
    <property type="term" value="F:peptide binding"/>
    <property type="evidence" value="ECO:0007669"/>
    <property type="project" value="TreeGrafter"/>
</dbReference>
<dbReference type="RefSeq" id="WP_138932384.1">
    <property type="nucleotide sequence ID" value="NZ_SWMU01000003.1"/>
</dbReference>
<evidence type="ECO:0000256" key="10">
    <source>
        <dbReference type="ARBA" id="ARBA00022833"/>
    </source>
</evidence>
<evidence type="ECO:0000256" key="5">
    <source>
        <dbReference type="ARBA" id="ARBA00015611"/>
    </source>
</evidence>
<dbReference type="PANTHER" id="PTHR11533">
    <property type="entry name" value="PROTEASE M1 ZINC METALLOPROTEASE"/>
    <property type="match status" value="1"/>
</dbReference>
<reference evidence="14 15" key="1">
    <citation type="submission" date="2019-04" db="EMBL/GenBank/DDBJ databases">
        <title>Psychroflexus halotolerans sp. nov., isolated from a marine solar saltern.</title>
        <authorList>
            <person name="Feng X."/>
        </authorList>
    </citation>
    <scope>NUCLEOTIDE SEQUENCE [LARGE SCALE GENOMIC DNA]</scope>
    <source>
        <strain evidence="14 15">WDS2C27</strain>
    </source>
</reference>
<dbReference type="GO" id="GO:0006508">
    <property type="term" value="P:proteolysis"/>
    <property type="evidence" value="ECO:0007669"/>
    <property type="project" value="UniProtKB-KW"/>
</dbReference>
<evidence type="ECO:0000256" key="4">
    <source>
        <dbReference type="ARBA" id="ARBA00012564"/>
    </source>
</evidence>
<keyword evidence="7" id="KW-0645">Protease</keyword>
<dbReference type="GO" id="GO:0016020">
    <property type="term" value="C:membrane"/>
    <property type="evidence" value="ECO:0007669"/>
    <property type="project" value="TreeGrafter"/>
</dbReference>
<dbReference type="Pfam" id="PF17900">
    <property type="entry name" value="Peptidase_M1_N"/>
    <property type="match status" value="1"/>
</dbReference>
<comment type="caution">
    <text evidence="14">The sequence shown here is derived from an EMBL/GenBank/DDBJ whole genome shotgun (WGS) entry which is preliminary data.</text>
</comment>
<dbReference type="InterPro" id="IPR001930">
    <property type="entry name" value="Peptidase_M1"/>
</dbReference>
<keyword evidence="9" id="KW-0378">Hydrolase</keyword>
<name>A0A4U5TSE8_9FLAO</name>
<protein>
    <recommendedName>
        <fullName evidence="5">Aminopeptidase N</fullName>
        <ecNumber evidence="4">3.4.11.2</ecNumber>
    </recommendedName>
</protein>
<dbReference type="Gene3D" id="2.60.40.1730">
    <property type="entry name" value="tricorn interacting facor f3 domain"/>
    <property type="match status" value="1"/>
</dbReference>
<keyword evidence="10" id="KW-0862">Zinc</keyword>
<evidence type="ECO:0000256" key="2">
    <source>
        <dbReference type="ARBA" id="ARBA00001947"/>
    </source>
</evidence>
<dbReference type="InterPro" id="IPR045357">
    <property type="entry name" value="Aminopeptidase_N-like_N"/>
</dbReference>
<keyword evidence="15" id="KW-1185">Reference proteome</keyword>
<dbReference type="GO" id="GO:0005737">
    <property type="term" value="C:cytoplasm"/>
    <property type="evidence" value="ECO:0007669"/>
    <property type="project" value="TreeGrafter"/>
</dbReference>
<dbReference type="CDD" id="cd09603">
    <property type="entry name" value="M1_APN_like"/>
    <property type="match status" value="1"/>
</dbReference>
<evidence type="ECO:0000256" key="7">
    <source>
        <dbReference type="ARBA" id="ARBA00022670"/>
    </source>
</evidence>
<dbReference type="Pfam" id="PF01433">
    <property type="entry name" value="Peptidase_M1"/>
    <property type="match status" value="1"/>
</dbReference>
<dbReference type="GO" id="GO:0005615">
    <property type="term" value="C:extracellular space"/>
    <property type="evidence" value="ECO:0007669"/>
    <property type="project" value="TreeGrafter"/>
</dbReference>
<comment type="catalytic activity">
    <reaction evidence="1">
        <text>Release of an N-terminal amino acid, Xaa-|-Yaa- from a peptide, amide or arylamide. Xaa is preferably Ala, but may be most amino acids including Pro (slow action). When a terminal hydrophobic residue is followed by a prolyl residue, the two may be released as an intact Xaa-Pro dipeptide.</text>
        <dbReference type="EC" id="3.4.11.2"/>
    </reaction>
</comment>
<evidence type="ECO:0000259" key="13">
    <source>
        <dbReference type="Pfam" id="PF17900"/>
    </source>
</evidence>
<dbReference type="OrthoDB" id="100605at2"/>
<dbReference type="EC" id="3.4.11.2" evidence="4"/>
<evidence type="ECO:0000256" key="11">
    <source>
        <dbReference type="ARBA" id="ARBA00023049"/>
    </source>
</evidence>
<evidence type="ECO:0000256" key="9">
    <source>
        <dbReference type="ARBA" id="ARBA00022801"/>
    </source>
</evidence>
<keyword evidence="11" id="KW-0482">Metalloprotease</keyword>
<evidence type="ECO:0000256" key="1">
    <source>
        <dbReference type="ARBA" id="ARBA00000098"/>
    </source>
</evidence>
<dbReference type="GO" id="GO:0016285">
    <property type="term" value="F:alanyl aminopeptidase activity"/>
    <property type="evidence" value="ECO:0007669"/>
    <property type="project" value="UniProtKB-EC"/>
</dbReference>
<dbReference type="EMBL" id="SWMU01000003">
    <property type="protein sequence ID" value="TKS56268.1"/>
    <property type="molecule type" value="Genomic_DNA"/>
</dbReference>
<dbReference type="PANTHER" id="PTHR11533:SF174">
    <property type="entry name" value="PUROMYCIN-SENSITIVE AMINOPEPTIDASE-RELATED"/>
    <property type="match status" value="1"/>
</dbReference>
<dbReference type="PRINTS" id="PR00756">
    <property type="entry name" value="ALADIPTASE"/>
</dbReference>
<sequence length="694" mass="81360">MFRLYFIGFFISFYSIIAQTNSFDIHHISAEITPNLEQKSVSGQLNFSFSTSQDTDSVFLDAKDMSAQIIDSDVKTSLNISKDKLWFVGDFEVNQNYNINFSYEAKPKQTLYFVGFEDEIKTNDQIFTQGQGKYTSHWLPSIDNMNDKIEFDLTLIIPKYYGALANGKLIEQWDENDSLSRWSYDMKKPMSSYLVAISIGDYIREINQSKSGVELHRYLLKKDSLYLEPTYRHTKEIFDYLENKIGVDYPWQNYKQVPVRDFLYAGMENTSLTIFSDAFVVDSIGYFDRNYINVNAHELAHQWFGNLVTETDSRHHWLHEGFATYYALLAERQIFGDNYFYHKFYEYAESLKIASDNGQGEKLLKPNASSLTYYQKGAWALFMLNQLVGEKVFDEAVQNFLNKYAFQNVTTANFMDEVKALVNIDLSNFEQQWFQQSAFQAEQALSALENALFIPKYFDLIAQRAVPFSNKIKAIEDAFKFPVNDYIAQEAVYQLKDEPATDEVIKLYQQAFNTDNLWVRQAISESLTEIPLALKSNYETLLQDQSYQTRENAFLNLWINFPKDRKRYLKQMQNQEGFRDKNLKLLWLTLNLATPDFQAEKTSQTYSQLEEYTSPKYRLQIREHAFGYLYQIESFSDQSLLNLLEGCFHHTWRFKDFCRQLLKTLLKNPTYQSQINNLKPKLNDKALTYLNKIS</sequence>
<proteinExistence type="inferred from homology"/>
<feature type="domain" description="Aminopeptidase N-like N-terminal" evidence="13">
    <location>
        <begin position="31"/>
        <end position="194"/>
    </location>
</feature>
<gene>
    <name evidence="14" type="ORF">FCN74_09705</name>
</gene>
<accession>A0A4U5TSE8</accession>
<dbReference type="InterPro" id="IPR042097">
    <property type="entry name" value="Aminopeptidase_N-like_N_sf"/>
</dbReference>